<evidence type="ECO:0000313" key="4">
    <source>
        <dbReference type="Proteomes" id="UP001162972"/>
    </source>
</evidence>
<gene>
    <name evidence="3" type="ORF">OIU84_016961</name>
</gene>
<dbReference type="EMBL" id="JAPFFJ010000019">
    <property type="protein sequence ID" value="KAJ6401663.1"/>
    <property type="molecule type" value="Genomic_DNA"/>
</dbReference>
<feature type="compositionally biased region" description="Basic and acidic residues" evidence="1">
    <location>
        <begin position="370"/>
        <end position="385"/>
    </location>
</feature>
<comment type="caution">
    <text evidence="3">The sequence shown here is derived from an EMBL/GenBank/DDBJ whole genome shotgun (WGS) entry which is preliminary data.</text>
</comment>
<evidence type="ECO:0000259" key="2">
    <source>
        <dbReference type="Pfam" id="PF12552"/>
    </source>
</evidence>
<dbReference type="AlphaFoldDB" id="A0AAD6NQY1"/>
<evidence type="ECO:0000256" key="1">
    <source>
        <dbReference type="SAM" id="MobiDB-lite"/>
    </source>
</evidence>
<dbReference type="Proteomes" id="UP001162972">
    <property type="component" value="Chromosome 14"/>
</dbReference>
<sequence length="552" mass="61886">MALVRHKFMEAKRLSADEKGCQSMEFQDALEVLSSNKDLFLKFLQEPNSFFSPHLHDLQSMSPSPETKCITALRPSKVDVNERFAGSGKKSDRLTKKQSHTVVLKPSHRKIHDIKDLVSSPSPPPRMLRCELFYDEPEDFEGQESREVAKEITRNMCENLMGHQRDETRLSFMYSNGFIGDGSSVNKSENECTVGNLSGTENLSLISRHSWDYINRCDSPYSSSSFTCASCSPESSVCREEKKLLSERWAMIASNGRAQEQKNAWRSCSTLGEMLAFSDAKKFVRSKEEVINKEQEPSGSTSCIPSHLIKEDSTPDFPRGRPRSKSVPVSSMVYDARLNVEVLKEVTKAKRMKSSLRGKFSSLFFSRNKKPSEDKSVTCQSKDESQPAILGSPVPPTEKVGDDGAQCTNNRGCQKRLSPVLHGSASVTYPDLIKQGIVSDERGLCITMPLLNENQDQPSPISVLEPPFEEDDNTTIPGGFWQYKARLQRNGETGSPYPLKPSSVSSGAEEDEKDWFFLVRTLLTTAGLDSDLQLDSFFARRPIRPITERQIC</sequence>
<organism evidence="3 4">
    <name type="scientific">Salix udensis</name>
    <dbReference type="NCBI Taxonomy" id="889485"/>
    <lineage>
        <taxon>Eukaryota</taxon>
        <taxon>Viridiplantae</taxon>
        <taxon>Streptophyta</taxon>
        <taxon>Embryophyta</taxon>
        <taxon>Tracheophyta</taxon>
        <taxon>Spermatophyta</taxon>
        <taxon>Magnoliopsida</taxon>
        <taxon>eudicotyledons</taxon>
        <taxon>Gunneridae</taxon>
        <taxon>Pentapetalae</taxon>
        <taxon>rosids</taxon>
        <taxon>fabids</taxon>
        <taxon>Malpighiales</taxon>
        <taxon>Salicaceae</taxon>
        <taxon>Saliceae</taxon>
        <taxon>Salix</taxon>
    </lineage>
</organism>
<reference evidence="3 4" key="1">
    <citation type="journal article" date="2023" name="Int. J. Mol. Sci.">
        <title>De Novo Assembly and Annotation of 11 Diverse Shrub Willow (Salix) Genomes Reveals Novel Gene Organization in Sex-Linked Regions.</title>
        <authorList>
            <person name="Hyden B."/>
            <person name="Feng K."/>
            <person name="Yates T.B."/>
            <person name="Jawdy S."/>
            <person name="Cereghino C."/>
            <person name="Smart L.B."/>
            <person name="Muchero W."/>
        </authorList>
    </citation>
    <scope>NUCLEOTIDE SEQUENCE [LARGE SCALE GENOMIC DNA]</scope>
    <source>
        <tissue evidence="3">Shoot tip</tissue>
    </source>
</reference>
<keyword evidence="4" id="KW-1185">Reference proteome</keyword>
<proteinExistence type="predicted"/>
<dbReference type="InterPro" id="IPR022212">
    <property type="entry name" value="DUF3741"/>
</dbReference>
<protein>
    <recommendedName>
        <fullName evidence="2">DUF3741 domain-containing protein</fullName>
    </recommendedName>
</protein>
<feature type="region of interest" description="Disordered" evidence="1">
    <location>
        <begin position="369"/>
        <end position="404"/>
    </location>
</feature>
<feature type="domain" description="DUF3741" evidence="2">
    <location>
        <begin position="5"/>
        <end position="49"/>
    </location>
</feature>
<accession>A0AAD6NQY1</accession>
<dbReference type="Pfam" id="PF12552">
    <property type="entry name" value="DUF3741"/>
    <property type="match status" value="1"/>
</dbReference>
<feature type="region of interest" description="Disordered" evidence="1">
    <location>
        <begin position="290"/>
        <end position="326"/>
    </location>
</feature>
<evidence type="ECO:0000313" key="3">
    <source>
        <dbReference type="EMBL" id="KAJ6401663.1"/>
    </source>
</evidence>
<dbReference type="PANTHER" id="PTHR46634:SF3">
    <property type="entry name" value="M REDUCTASE II SUBUNIT GAMMA, PUTATIVE (DUF3741)-RELATED"/>
    <property type="match status" value="1"/>
</dbReference>
<name>A0AAD6NQY1_9ROSI</name>
<dbReference type="PANTHER" id="PTHR46634">
    <property type="entry name" value="M REDUCTASE II SUBUNIT GAMMA, PUTATIVE (DUF3741)-RELATED"/>
    <property type="match status" value="1"/>
</dbReference>